<evidence type="ECO:0000256" key="5">
    <source>
        <dbReference type="ARBA" id="ARBA00022723"/>
    </source>
</evidence>
<comment type="caution">
    <text evidence="11">The sequence shown here is derived from an EMBL/GenBank/DDBJ whole genome shotgun (WGS) entry which is preliminary data.</text>
</comment>
<evidence type="ECO:0000256" key="7">
    <source>
        <dbReference type="ARBA" id="ARBA00022833"/>
    </source>
</evidence>
<reference evidence="11" key="1">
    <citation type="submission" date="2022-04" db="EMBL/GenBank/DDBJ databases">
        <title>A functionally conserved STORR gene fusion in Papaver species that diverged 16.8 million years ago.</title>
        <authorList>
            <person name="Catania T."/>
        </authorList>
    </citation>
    <scope>NUCLEOTIDE SEQUENCE</scope>
    <source>
        <strain evidence="11">S-188037</strain>
    </source>
</reference>
<comment type="similarity">
    <text evidence="2">Belongs to the protein prenyltransferase subunit beta family.</text>
</comment>
<dbReference type="GO" id="GO:0005968">
    <property type="term" value="C:Rab-protein geranylgeranyltransferase complex"/>
    <property type="evidence" value="ECO:0007669"/>
    <property type="project" value="TreeGrafter"/>
</dbReference>
<protein>
    <recommendedName>
        <fullName evidence="8">Geranylgeranyl transferase type II subunit beta</fullName>
    </recommendedName>
    <alternativeName>
        <fullName evidence="9">Type II protein geranyl-geranyltransferase subunit beta</fullName>
    </alternativeName>
</protein>
<evidence type="ECO:0000256" key="8">
    <source>
        <dbReference type="ARBA" id="ARBA00030816"/>
    </source>
</evidence>
<accession>A0AAD4T200</accession>
<comment type="cofactor">
    <cofactor evidence="1">
        <name>Zn(2+)</name>
        <dbReference type="ChEBI" id="CHEBI:29105"/>
    </cofactor>
</comment>
<evidence type="ECO:0000256" key="1">
    <source>
        <dbReference type="ARBA" id="ARBA00001947"/>
    </source>
</evidence>
<gene>
    <name evidence="11" type="ORF">MKW98_027345</name>
</gene>
<dbReference type="AlphaFoldDB" id="A0AAD4T200"/>
<dbReference type="GO" id="GO:0046872">
    <property type="term" value="F:metal ion binding"/>
    <property type="evidence" value="ECO:0007669"/>
    <property type="project" value="UniProtKB-KW"/>
</dbReference>
<dbReference type="Pfam" id="PF00432">
    <property type="entry name" value="Prenyltrans"/>
    <property type="match status" value="2"/>
</dbReference>
<keyword evidence="3" id="KW-0637">Prenyltransferase</keyword>
<evidence type="ECO:0000256" key="3">
    <source>
        <dbReference type="ARBA" id="ARBA00022602"/>
    </source>
</evidence>
<proteinExistence type="inferred from homology"/>
<evidence type="ECO:0000313" key="12">
    <source>
        <dbReference type="Proteomes" id="UP001202328"/>
    </source>
</evidence>
<dbReference type="EMBL" id="JAJJMB010007033">
    <property type="protein sequence ID" value="KAI3932422.1"/>
    <property type="molecule type" value="Genomic_DNA"/>
</dbReference>
<keyword evidence="12" id="KW-1185">Reference proteome</keyword>
<evidence type="ECO:0000259" key="10">
    <source>
        <dbReference type="Pfam" id="PF00432"/>
    </source>
</evidence>
<name>A0AAD4T200_9MAGN</name>
<feature type="domain" description="Prenyltransferase alpha-alpha toroid" evidence="10">
    <location>
        <begin position="16"/>
        <end position="202"/>
    </location>
</feature>
<evidence type="ECO:0000313" key="11">
    <source>
        <dbReference type="EMBL" id="KAI3932422.1"/>
    </source>
</evidence>
<evidence type="ECO:0000256" key="4">
    <source>
        <dbReference type="ARBA" id="ARBA00022679"/>
    </source>
</evidence>
<feature type="non-terminal residue" evidence="11">
    <location>
        <position position="1"/>
    </location>
</feature>
<dbReference type="GO" id="GO:0004663">
    <property type="term" value="F:Rab geranylgeranyltransferase activity"/>
    <property type="evidence" value="ECO:0007669"/>
    <property type="project" value="TreeGrafter"/>
</dbReference>
<dbReference type="PANTHER" id="PTHR11774">
    <property type="entry name" value="GERANYLGERANYL TRANSFERASE TYPE BETA SUBUNIT"/>
    <property type="match status" value="1"/>
</dbReference>
<dbReference type="InterPro" id="IPR001330">
    <property type="entry name" value="Prenyltrans"/>
</dbReference>
<dbReference type="Gene3D" id="1.50.10.20">
    <property type="match status" value="1"/>
</dbReference>
<feature type="domain" description="Prenyltransferase alpha-alpha toroid" evidence="10">
    <location>
        <begin position="216"/>
        <end position="258"/>
    </location>
</feature>
<dbReference type="SUPFAM" id="SSF48239">
    <property type="entry name" value="Terpenoid cyclases/Protein prenyltransferases"/>
    <property type="match status" value="1"/>
</dbReference>
<keyword evidence="6" id="KW-0677">Repeat</keyword>
<dbReference type="InterPro" id="IPR008930">
    <property type="entry name" value="Terpenoid_cyclase/PrenylTrfase"/>
</dbReference>
<evidence type="ECO:0000256" key="9">
    <source>
        <dbReference type="ARBA" id="ARBA00032766"/>
    </source>
</evidence>
<keyword evidence="4" id="KW-0808">Transferase</keyword>
<keyword evidence="5" id="KW-0479">Metal-binding</keyword>
<dbReference type="PANTHER" id="PTHR11774:SF11">
    <property type="entry name" value="GERANYLGERANYL TRANSFERASE TYPE-2 SUBUNIT BETA"/>
    <property type="match status" value="1"/>
</dbReference>
<evidence type="ECO:0000256" key="2">
    <source>
        <dbReference type="ARBA" id="ARBA00010497"/>
    </source>
</evidence>
<dbReference type="Proteomes" id="UP001202328">
    <property type="component" value="Unassembled WGS sequence"/>
</dbReference>
<keyword evidence="7" id="KW-0862">Zinc</keyword>
<sequence>LDGRSSSLDLEDAISEAGIFCSTQSQSAVSGKIAAVDQDGIVSWVMQCRYESGGSAGNIGHDPHLLYMISAVKVLALYSSFLNTGDIWAETYTRCILTSKFHFDLLSVSYLITISCLQLLHCLEKINVEKAVEYIVSCKNLDGGFGCTPGGEFHAGQIICCVGTLTITGSLHHIDMVFLGWWLCERRVKSGGLNGRPEMRSDFVNMIRVVFKNMLDKENGGMLDRSDDVVDVFLTYFGTSGLLLLEYPKIKGMNPAYALPIVVVKWISFTKKDSA</sequence>
<evidence type="ECO:0000256" key="6">
    <source>
        <dbReference type="ARBA" id="ARBA00022737"/>
    </source>
</evidence>
<dbReference type="InterPro" id="IPR045089">
    <property type="entry name" value="PGGT1B-like"/>
</dbReference>
<organism evidence="11 12">
    <name type="scientific">Papaver atlanticum</name>
    <dbReference type="NCBI Taxonomy" id="357466"/>
    <lineage>
        <taxon>Eukaryota</taxon>
        <taxon>Viridiplantae</taxon>
        <taxon>Streptophyta</taxon>
        <taxon>Embryophyta</taxon>
        <taxon>Tracheophyta</taxon>
        <taxon>Spermatophyta</taxon>
        <taxon>Magnoliopsida</taxon>
        <taxon>Ranunculales</taxon>
        <taxon>Papaveraceae</taxon>
        <taxon>Papaveroideae</taxon>
        <taxon>Papaver</taxon>
    </lineage>
</organism>